<evidence type="ECO:0000256" key="6">
    <source>
        <dbReference type="ARBA" id="ARBA00022807"/>
    </source>
</evidence>
<evidence type="ECO:0000313" key="9">
    <source>
        <dbReference type="EMBL" id="SFG00454.1"/>
    </source>
</evidence>
<name>A0A1I2N9B3_9BACL</name>
<organism evidence="9 10">
    <name type="scientific">Sporolactobacillus nakayamae</name>
    <dbReference type="NCBI Taxonomy" id="269670"/>
    <lineage>
        <taxon>Bacteria</taxon>
        <taxon>Bacillati</taxon>
        <taxon>Bacillota</taxon>
        <taxon>Bacilli</taxon>
        <taxon>Bacillales</taxon>
        <taxon>Sporolactobacillaceae</taxon>
        <taxon>Sporolactobacillus</taxon>
    </lineage>
</organism>
<dbReference type="PANTHER" id="PTHR23402">
    <property type="entry name" value="PROTEASE FAMILY C15 PYROGLUTAMYL-PEPTIDASE I-RELATED"/>
    <property type="match status" value="1"/>
</dbReference>
<keyword evidence="6" id="KW-0788">Thiol protease</keyword>
<evidence type="ECO:0000256" key="1">
    <source>
        <dbReference type="ARBA" id="ARBA00006641"/>
    </source>
</evidence>
<evidence type="ECO:0000256" key="4">
    <source>
        <dbReference type="ARBA" id="ARBA00022670"/>
    </source>
</evidence>
<proteinExistence type="inferred from homology"/>
<protein>
    <recommendedName>
        <fullName evidence="2">Pyrrolidone-carboxylate peptidase</fullName>
    </recommendedName>
    <alternativeName>
        <fullName evidence="7">5-oxoprolyl-peptidase</fullName>
    </alternativeName>
    <alternativeName>
        <fullName evidence="8">Pyroglutamyl-peptidase I</fullName>
    </alternativeName>
</protein>
<keyword evidence="4" id="KW-0645">Protease</keyword>
<dbReference type="GO" id="GO:0016920">
    <property type="term" value="F:pyroglutamyl-peptidase activity"/>
    <property type="evidence" value="ECO:0007669"/>
    <property type="project" value="InterPro"/>
</dbReference>
<reference evidence="10" key="1">
    <citation type="submission" date="2016-10" db="EMBL/GenBank/DDBJ databases">
        <authorList>
            <person name="Varghese N."/>
            <person name="Submissions S."/>
        </authorList>
    </citation>
    <scope>NUCLEOTIDE SEQUENCE [LARGE SCALE GENOMIC DNA]</scope>
    <source>
        <strain evidence="10">ATCC 700379</strain>
    </source>
</reference>
<evidence type="ECO:0000256" key="8">
    <source>
        <dbReference type="ARBA" id="ARBA00031559"/>
    </source>
</evidence>
<dbReference type="Pfam" id="PF01470">
    <property type="entry name" value="Peptidase_C15"/>
    <property type="match status" value="1"/>
</dbReference>
<evidence type="ECO:0000256" key="3">
    <source>
        <dbReference type="ARBA" id="ARBA00022490"/>
    </source>
</evidence>
<keyword evidence="10" id="KW-1185">Reference proteome</keyword>
<dbReference type="SUPFAM" id="SSF53182">
    <property type="entry name" value="Pyrrolidone carboxyl peptidase (pyroglutamate aminopeptidase)"/>
    <property type="match status" value="1"/>
</dbReference>
<dbReference type="GO" id="GO:0005829">
    <property type="term" value="C:cytosol"/>
    <property type="evidence" value="ECO:0007669"/>
    <property type="project" value="InterPro"/>
</dbReference>
<dbReference type="GO" id="GO:0006508">
    <property type="term" value="P:proteolysis"/>
    <property type="evidence" value="ECO:0007669"/>
    <property type="project" value="UniProtKB-KW"/>
</dbReference>
<dbReference type="PIRSF" id="PIRSF015592">
    <property type="entry name" value="Prld-crbxl_pptds"/>
    <property type="match status" value="1"/>
</dbReference>
<dbReference type="NCBIfam" id="TIGR00504">
    <property type="entry name" value="pyro_pdase"/>
    <property type="match status" value="1"/>
</dbReference>
<dbReference type="AlphaFoldDB" id="A0A1I2N9B3"/>
<evidence type="ECO:0000256" key="2">
    <source>
        <dbReference type="ARBA" id="ARBA00019191"/>
    </source>
</evidence>
<dbReference type="EMBL" id="FOOY01000003">
    <property type="protein sequence ID" value="SFG00454.1"/>
    <property type="molecule type" value="Genomic_DNA"/>
</dbReference>
<evidence type="ECO:0000256" key="7">
    <source>
        <dbReference type="ARBA" id="ARBA00030836"/>
    </source>
</evidence>
<comment type="similarity">
    <text evidence="1">Belongs to the peptidase C15 family.</text>
</comment>
<dbReference type="OrthoDB" id="9779738at2"/>
<evidence type="ECO:0000313" key="10">
    <source>
        <dbReference type="Proteomes" id="UP000198752"/>
    </source>
</evidence>
<sequence length="213" mass="22961">MRVLLSGFAPFGGSELNPSWEAVRRLDGIQATDTVELFATKLPVSYREAADRLFASARVICPDVIIAVGQAGGRKAITPELYATNMSDSENADNEGVVLSGQRILEDGPQHYGSSLPVHDIVVSLTELGIPAELSENAGSFVCNHVFYKLMHELQKSGKPIVGGFIHVPFLPEQITVDDAPSLDIDLLTEAIRRTAIISANAFSQINDLSKSI</sequence>
<dbReference type="Proteomes" id="UP000198752">
    <property type="component" value="Unassembled WGS sequence"/>
</dbReference>
<dbReference type="PRINTS" id="PR00706">
    <property type="entry name" value="PYROGLUPTASE"/>
</dbReference>
<gene>
    <name evidence="9" type="ORF">SAMN02982927_00372</name>
</gene>
<dbReference type="Gene3D" id="3.40.630.20">
    <property type="entry name" value="Peptidase C15, pyroglutamyl peptidase I-like"/>
    <property type="match status" value="1"/>
</dbReference>
<accession>A0A1I2N9B3</accession>
<dbReference type="InterPro" id="IPR000816">
    <property type="entry name" value="Peptidase_C15"/>
</dbReference>
<dbReference type="RefSeq" id="WP_093669460.1">
    <property type="nucleotide sequence ID" value="NZ_FOOY01000003.1"/>
</dbReference>
<dbReference type="InterPro" id="IPR016125">
    <property type="entry name" value="Peptidase_C15-like"/>
</dbReference>
<dbReference type="PANTHER" id="PTHR23402:SF1">
    <property type="entry name" value="PYROGLUTAMYL-PEPTIDASE I"/>
    <property type="match status" value="1"/>
</dbReference>
<dbReference type="NCBIfam" id="NF009676">
    <property type="entry name" value="PRK13197.1"/>
    <property type="match status" value="1"/>
</dbReference>
<keyword evidence="5" id="KW-0378">Hydrolase</keyword>
<keyword evidence="3" id="KW-0963">Cytoplasm</keyword>
<dbReference type="CDD" id="cd00501">
    <property type="entry name" value="Peptidase_C15"/>
    <property type="match status" value="1"/>
</dbReference>
<evidence type="ECO:0000256" key="5">
    <source>
        <dbReference type="ARBA" id="ARBA00022801"/>
    </source>
</evidence>
<dbReference type="InterPro" id="IPR029762">
    <property type="entry name" value="PGP-I_bact-type"/>
</dbReference>
<dbReference type="InterPro" id="IPR036440">
    <property type="entry name" value="Peptidase_C15-like_sf"/>
</dbReference>
<dbReference type="STRING" id="269670.SAMN02982927_00372"/>